<accession>A0ABQ9ZTB8</accession>
<protein>
    <submittedName>
        <fullName evidence="2">Uncharacterized protein</fullName>
    </submittedName>
</protein>
<comment type="caution">
    <text evidence="2">The sequence shown here is derived from an EMBL/GenBank/DDBJ whole genome shotgun (WGS) entry which is preliminary data.</text>
</comment>
<evidence type="ECO:0000256" key="1">
    <source>
        <dbReference type="SAM" id="MobiDB-lite"/>
    </source>
</evidence>
<gene>
    <name evidence="2" type="ORF">OUZ56_030834</name>
</gene>
<dbReference type="EMBL" id="JAOYFB010000005">
    <property type="protein sequence ID" value="KAK4015865.1"/>
    <property type="molecule type" value="Genomic_DNA"/>
</dbReference>
<sequence length="174" mass="19768">MTSPIARQHDLALSMIPNGPSCPTNQPKRKSNMLAFSNTLHHQSDSPLQSAGSHNHHHYRQNQRTASSGFLAIRNGGSKLKLLRRAQSSSPSSTNANRFEFWRAFDRHHRQPAERESKCWAWVGLDRRHRTAQVKLGVGQVNVSFTNDIPQYVKLTPDEVINFGVLSFPPFFKR</sequence>
<evidence type="ECO:0000313" key="3">
    <source>
        <dbReference type="Proteomes" id="UP001234178"/>
    </source>
</evidence>
<feature type="compositionally biased region" description="Polar residues" evidence="1">
    <location>
        <begin position="43"/>
        <end position="53"/>
    </location>
</feature>
<name>A0ABQ9ZTB8_9CRUS</name>
<feature type="region of interest" description="Disordered" evidence="1">
    <location>
        <begin position="43"/>
        <end position="68"/>
    </location>
</feature>
<dbReference type="Proteomes" id="UP001234178">
    <property type="component" value="Unassembled WGS sequence"/>
</dbReference>
<feature type="region of interest" description="Disordered" evidence="1">
    <location>
        <begin position="1"/>
        <end position="30"/>
    </location>
</feature>
<reference evidence="2 3" key="1">
    <citation type="journal article" date="2023" name="Nucleic Acids Res.">
        <title>The hologenome of Daphnia magna reveals possible DNA methylation and microbiome-mediated evolution of the host genome.</title>
        <authorList>
            <person name="Chaturvedi A."/>
            <person name="Li X."/>
            <person name="Dhandapani V."/>
            <person name="Marshall H."/>
            <person name="Kissane S."/>
            <person name="Cuenca-Cambronero M."/>
            <person name="Asole G."/>
            <person name="Calvet F."/>
            <person name="Ruiz-Romero M."/>
            <person name="Marangio P."/>
            <person name="Guigo R."/>
            <person name="Rago D."/>
            <person name="Mirbahai L."/>
            <person name="Eastwood N."/>
            <person name="Colbourne J.K."/>
            <person name="Zhou J."/>
            <person name="Mallon E."/>
            <person name="Orsini L."/>
        </authorList>
    </citation>
    <scope>NUCLEOTIDE SEQUENCE [LARGE SCALE GENOMIC DNA]</scope>
    <source>
        <strain evidence="2">LRV0_1</strain>
    </source>
</reference>
<keyword evidence="3" id="KW-1185">Reference proteome</keyword>
<proteinExistence type="predicted"/>
<evidence type="ECO:0000313" key="2">
    <source>
        <dbReference type="EMBL" id="KAK4015865.1"/>
    </source>
</evidence>
<organism evidence="2 3">
    <name type="scientific">Daphnia magna</name>
    <dbReference type="NCBI Taxonomy" id="35525"/>
    <lineage>
        <taxon>Eukaryota</taxon>
        <taxon>Metazoa</taxon>
        <taxon>Ecdysozoa</taxon>
        <taxon>Arthropoda</taxon>
        <taxon>Crustacea</taxon>
        <taxon>Branchiopoda</taxon>
        <taxon>Diplostraca</taxon>
        <taxon>Cladocera</taxon>
        <taxon>Anomopoda</taxon>
        <taxon>Daphniidae</taxon>
        <taxon>Daphnia</taxon>
    </lineage>
</organism>